<organism evidence="1 2">
    <name type="scientific">Pseudomonas putida</name>
    <name type="common">Arthrobacter siderocapsulatus</name>
    <dbReference type="NCBI Taxonomy" id="303"/>
    <lineage>
        <taxon>Bacteria</taxon>
        <taxon>Pseudomonadati</taxon>
        <taxon>Pseudomonadota</taxon>
        <taxon>Gammaproteobacteria</taxon>
        <taxon>Pseudomonadales</taxon>
        <taxon>Pseudomonadaceae</taxon>
        <taxon>Pseudomonas</taxon>
    </lineage>
</organism>
<evidence type="ECO:0000313" key="1">
    <source>
        <dbReference type="EMBL" id="QCI13398.1"/>
    </source>
</evidence>
<protein>
    <submittedName>
        <fullName evidence="1">DUF2591 domain-containing protein</fullName>
    </submittedName>
</protein>
<dbReference type="AlphaFoldDB" id="A0A4D6XFU5"/>
<dbReference type="Proteomes" id="UP000298551">
    <property type="component" value="Chromosome"/>
</dbReference>
<dbReference type="InterPro" id="IPR019701">
    <property type="entry name" value="Phage_P22_NinX"/>
</dbReference>
<accession>A0A4D6XFU5</accession>
<dbReference type="Pfam" id="PF10765">
    <property type="entry name" value="Phage_P22_NinX"/>
    <property type="match status" value="1"/>
</dbReference>
<proteinExistence type="predicted"/>
<evidence type="ECO:0000313" key="2">
    <source>
        <dbReference type="Proteomes" id="UP000298551"/>
    </source>
</evidence>
<name>A0A4D6XFU5_PSEPU</name>
<gene>
    <name evidence="1" type="ORF">E6B08_19395</name>
</gene>
<dbReference type="OrthoDB" id="6902912at2"/>
<dbReference type="RefSeq" id="WP_136915534.1">
    <property type="nucleotide sequence ID" value="NZ_CP039371.1"/>
</dbReference>
<reference evidence="2" key="1">
    <citation type="submission" date="2019-04" db="EMBL/GenBank/DDBJ databases">
        <title>Genome sequence of Pseudomonas putida 1290, an auxin catabolizing strain.</title>
        <authorList>
            <person name="Laird T.S."/>
            <person name="Leveau J.H.J."/>
        </authorList>
    </citation>
    <scope>NUCLEOTIDE SEQUENCE [LARGE SCALE GENOMIC DNA]</scope>
    <source>
        <strain evidence="2">1290</strain>
    </source>
</reference>
<sequence length="131" mass="13937">MTDLISVRVSNLVGAPLDWAVAIAAGWTIDPECRTTVWHPDGAPCSISIRGAALGFGYRPSTCWAQGGQLIDRHRGSAQHCPGLADDVCYSGGPEGAGVWCYGPTALIAFCRGFVRYKLGEFVQVPKELIG</sequence>
<dbReference type="EMBL" id="CP039371">
    <property type="protein sequence ID" value="QCI13398.1"/>
    <property type="molecule type" value="Genomic_DNA"/>
</dbReference>